<evidence type="ECO:0000256" key="5">
    <source>
        <dbReference type="ARBA" id="ARBA00022602"/>
    </source>
</evidence>
<proteinExistence type="inferred from homology"/>
<dbReference type="GO" id="GO:0004662">
    <property type="term" value="F:CAAX-protein geranylgeranyltransferase activity"/>
    <property type="evidence" value="ECO:0007669"/>
    <property type="project" value="UniProtKB-EC"/>
</dbReference>
<dbReference type="GO" id="GO:0005953">
    <property type="term" value="C:CAAX-protein geranylgeranyltransferase complex"/>
    <property type="evidence" value="ECO:0007669"/>
    <property type="project" value="TreeGrafter"/>
</dbReference>
<evidence type="ECO:0000256" key="6">
    <source>
        <dbReference type="ARBA" id="ARBA00022679"/>
    </source>
</evidence>
<protein>
    <recommendedName>
        <fullName evidence="9">Protein farnesyltransferase/geranylgeranyltransferase type-1 subunit alpha</fullName>
        <ecNumber evidence="4">2.5.1.58</ecNumber>
        <ecNumber evidence="3">2.5.1.59</ecNumber>
    </recommendedName>
    <alternativeName>
        <fullName evidence="12">CAAX farnesyltransferase subunit alpha</fullName>
    </alternativeName>
    <alternativeName>
        <fullName evidence="11">FTase-alpha</fullName>
    </alternativeName>
    <alternativeName>
        <fullName evidence="10">Ras proteins prenyltransferase subunit alpha</fullName>
    </alternativeName>
    <alternativeName>
        <fullName evidence="13">Type I protein geranyl-geranyltransferase subunit alpha</fullName>
    </alternativeName>
</protein>
<comment type="caution">
    <text evidence="15">The sequence shown here is derived from an EMBL/GenBank/DDBJ whole genome shotgun (WGS) entry which is preliminary data.</text>
</comment>
<dbReference type="InterPro" id="IPR002088">
    <property type="entry name" value="Prenyl_trans_a"/>
</dbReference>
<dbReference type="EC" id="2.5.1.59" evidence="3"/>
<comment type="similarity">
    <text evidence="2">Belongs to the protein prenyltransferase subunit alpha family.</text>
</comment>
<keyword evidence="5" id="KW-0637">Prenyltransferase</keyword>
<dbReference type="AlphaFoldDB" id="X6LJG1"/>
<dbReference type="OMA" id="NIHFWGV"/>
<evidence type="ECO:0000256" key="8">
    <source>
        <dbReference type="ARBA" id="ARBA00022842"/>
    </source>
</evidence>
<evidence type="ECO:0000256" key="2">
    <source>
        <dbReference type="ARBA" id="ARBA00006734"/>
    </source>
</evidence>
<evidence type="ECO:0000313" key="15">
    <source>
        <dbReference type="EMBL" id="ETO01759.1"/>
    </source>
</evidence>
<dbReference type="PANTHER" id="PTHR11129:SF1">
    <property type="entry name" value="PROTEIN FARNESYLTRANSFERASE_GERANYLGERANYLTRANSFERASE TYPE-1 SUBUNIT ALPHA"/>
    <property type="match status" value="1"/>
</dbReference>
<gene>
    <name evidence="15" type="ORF">RFI_35679</name>
</gene>
<evidence type="ECO:0000256" key="14">
    <source>
        <dbReference type="SAM" id="MobiDB-lite"/>
    </source>
</evidence>
<dbReference type="Gene3D" id="1.25.40.120">
    <property type="entry name" value="Protein prenylyltransferase"/>
    <property type="match status" value="1"/>
</dbReference>
<dbReference type="EC" id="2.5.1.58" evidence="4"/>
<dbReference type="SUPFAM" id="SSF48439">
    <property type="entry name" value="Protein prenylyltransferase"/>
    <property type="match status" value="1"/>
</dbReference>
<reference evidence="15 16" key="1">
    <citation type="journal article" date="2013" name="Curr. Biol.">
        <title>The Genome of the Foraminiferan Reticulomyxa filosa.</title>
        <authorList>
            <person name="Glockner G."/>
            <person name="Hulsmann N."/>
            <person name="Schleicher M."/>
            <person name="Noegel A.A."/>
            <person name="Eichinger L."/>
            <person name="Gallinger C."/>
            <person name="Pawlowski J."/>
            <person name="Sierra R."/>
            <person name="Euteneuer U."/>
            <person name="Pillet L."/>
            <person name="Moustafa A."/>
            <person name="Platzer M."/>
            <person name="Groth M."/>
            <person name="Szafranski K."/>
            <person name="Schliwa M."/>
        </authorList>
    </citation>
    <scope>NUCLEOTIDE SEQUENCE [LARGE SCALE GENOMIC DNA]</scope>
</reference>
<evidence type="ECO:0000256" key="1">
    <source>
        <dbReference type="ARBA" id="ARBA00001946"/>
    </source>
</evidence>
<organism evidence="15 16">
    <name type="scientific">Reticulomyxa filosa</name>
    <dbReference type="NCBI Taxonomy" id="46433"/>
    <lineage>
        <taxon>Eukaryota</taxon>
        <taxon>Sar</taxon>
        <taxon>Rhizaria</taxon>
        <taxon>Retaria</taxon>
        <taxon>Foraminifera</taxon>
        <taxon>Monothalamids</taxon>
        <taxon>Reticulomyxidae</taxon>
        <taxon>Reticulomyxa</taxon>
    </lineage>
</organism>
<accession>X6LJG1</accession>
<evidence type="ECO:0000256" key="11">
    <source>
        <dbReference type="ARBA" id="ARBA00042436"/>
    </source>
</evidence>
<keyword evidence="16" id="KW-1185">Reference proteome</keyword>
<evidence type="ECO:0000256" key="7">
    <source>
        <dbReference type="ARBA" id="ARBA00022737"/>
    </source>
</evidence>
<evidence type="ECO:0000256" key="4">
    <source>
        <dbReference type="ARBA" id="ARBA00012702"/>
    </source>
</evidence>
<name>X6LJG1_RETFI</name>
<keyword evidence="7" id="KW-0677">Repeat</keyword>
<evidence type="ECO:0000256" key="13">
    <source>
        <dbReference type="ARBA" id="ARBA00043219"/>
    </source>
</evidence>
<feature type="region of interest" description="Disordered" evidence="14">
    <location>
        <begin position="129"/>
        <end position="158"/>
    </location>
</feature>
<dbReference type="GO" id="GO:0004660">
    <property type="term" value="F:protein farnesyltransferase activity"/>
    <property type="evidence" value="ECO:0007669"/>
    <property type="project" value="UniProtKB-EC"/>
</dbReference>
<evidence type="ECO:0000256" key="9">
    <source>
        <dbReference type="ARBA" id="ARBA00040965"/>
    </source>
</evidence>
<keyword evidence="8" id="KW-0460">Magnesium</keyword>
<evidence type="ECO:0000256" key="3">
    <source>
        <dbReference type="ARBA" id="ARBA00012700"/>
    </source>
</evidence>
<dbReference type="OrthoDB" id="272289at2759"/>
<evidence type="ECO:0000313" key="16">
    <source>
        <dbReference type="Proteomes" id="UP000023152"/>
    </source>
</evidence>
<comment type="cofactor">
    <cofactor evidence="1">
        <name>Mg(2+)</name>
        <dbReference type="ChEBI" id="CHEBI:18420"/>
    </cofactor>
</comment>
<feature type="compositionally biased region" description="Basic and acidic residues" evidence="14">
    <location>
        <begin position="136"/>
        <end position="152"/>
    </location>
</feature>
<feature type="non-terminal residue" evidence="15">
    <location>
        <position position="239"/>
    </location>
</feature>
<sequence length="239" mass="28243">MSTFSKNPLYADVTPIPQDDGPSPVVAIRYNHEFRETMDYFRALIAKNEISERALAVVDKVIELNAPNYTAWQYRRKLLFGLPKINLYQELDYVSKVALSTPKNYQLWWHRRQIIKKIIEQQQQQQAKSAVGLTEETTKTKSETDANDKKESPTQSYHPNDEKLLVREILKEDGKNYHAWSHLHWVLKEFKNYDDELEYVDELLKLDVRNNSAWNHRYFIISQTTGFTLPVVLREIRLE</sequence>
<dbReference type="Proteomes" id="UP000023152">
    <property type="component" value="Unassembled WGS sequence"/>
</dbReference>
<dbReference type="PROSITE" id="PS51147">
    <property type="entry name" value="PFTA"/>
    <property type="match status" value="4"/>
</dbReference>
<dbReference type="EMBL" id="ASPP01037482">
    <property type="protein sequence ID" value="ETO01759.1"/>
    <property type="molecule type" value="Genomic_DNA"/>
</dbReference>
<dbReference type="PANTHER" id="PTHR11129">
    <property type="entry name" value="PROTEIN FARNESYLTRANSFERASE ALPHA SUBUNIT/RAB GERANYLGERANYL TRANSFERASE ALPHA SUBUNIT"/>
    <property type="match status" value="1"/>
</dbReference>
<evidence type="ECO:0000256" key="10">
    <source>
        <dbReference type="ARBA" id="ARBA00041392"/>
    </source>
</evidence>
<keyword evidence="6" id="KW-0808">Transferase</keyword>
<dbReference type="GO" id="GO:0005965">
    <property type="term" value="C:protein farnesyltransferase complex"/>
    <property type="evidence" value="ECO:0007669"/>
    <property type="project" value="TreeGrafter"/>
</dbReference>
<evidence type="ECO:0000256" key="12">
    <source>
        <dbReference type="ARBA" id="ARBA00043086"/>
    </source>
</evidence>
<dbReference type="Pfam" id="PF01239">
    <property type="entry name" value="PPTA"/>
    <property type="match status" value="4"/>
</dbReference>